<evidence type="ECO:0000313" key="1">
    <source>
        <dbReference type="EMBL" id="SBT24146.1"/>
    </source>
</evidence>
<proteinExistence type="predicted"/>
<protein>
    <recommendedName>
        <fullName evidence="4">DUF1127 domain-containing protein</fullName>
    </recommendedName>
</protein>
<evidence type="ECO:0000313" key="2">
    <source>
        <dbReference type="EMBL" id="SOE51406.1"/>
    </source>
</evidence>
<reference evidence="1 3" key="1">
    <citation type="submission" date="2016-06" db="EMBL/GenBank/DDBJ databases">
        <authorList>
            <person name="Kjaerup R.B."/>
            <person name="Dalgaard T.S."/>
            <person name="Juul-Madsen H.R."/>
        </authorList>
    </citation>
    <scope>NUCLEOTIDE SEQUENCE [LARGE SCALE GENOMIC DNA]</scope>
    <source>
        <strain evidence="1">Orrdi1</strain>
    </source>
</reference>
<dbReference type="Proteomes" id="UP000078558">
    <property type="component" value="Chromosome I"/>
</dbReference>
<dbReference type="EMBL" id="LT907988">
    <property type="protein sequence ID" value="SOE51406.1"/>
    <property type="molecule type" value="Genomic_DNA"/>
</dbReference>
<reference evidence="2 3" key="2">
    <citation type="submission" date="2017-08" db="EMBL/GenBank/DDBJ databases">
        <authorList>
            <person name="de Groot N.N."/>
        </authorList>
    </citation>
    <scope>NUCLEOTIDE SEQUENCE [LARGE SCALE GENOMIC DNA]</scope>
    <source>
        <strain evidence="2">Orrdi1</strain>
    </source>
</reference>
<accession>A0A1C3JY38</accession>
<dbReference type="STRING" id="1851544.ODI_02234"/>
<keyword evidence="3" id="KW-1185">Reference proteome</keyword>
<name>A0A1C3JY38_9BURK</name>
<organism evidence="1 3">
    <name type="scientific">Orrella dioscoreae</name>
    <dbReference type="NCBI Taxonomy" id="1851544"/>
    <lineage>
        <taxon>Bacteria</taxon>
        <taxon>Pseudomonadati</taxon>
        <taxon>Pseudomonadota</taxon>
        <taxon>Betaproteobacteria</taxon>
        <taxon>Burkholderiales</taxon>
        <taxon>Alcaligenaceae</taxon>
        <taxon>Orrella</taxon>
    </lineage>
</organism>
<evidence type="ECO:0000313" key="3">
    <source>
        <dbReference type="Proteomes" id="UP000078558"/>
    </source>
</evidence>
<dbReference type="AlphaFoldDB" id="A0A1C3JY38"/>
<dbReference type="RefSeq" id="WP_067750037.1">
    <property type="nucleotide sequence ID" value="NZ_LT907988.1"/>
</dbReference>
<dbReference type="KEGG" id="odi:ODI_R3421"/>
<gene>
    <name evidence="1" type="ORF">ODI_02234</name>
    <name evidence="2" type="ORF">ODI_R3421</name>
</gene>
<dbReference type="EMBL" id="FLRC01000006">
    <property type="protein sequence ID" value="SBT24146.1"/>
    <property type="molecule type" value="Genomic_DNA"/>
</dbReference>
<sequence>MSPAAIAQQTVLTATPAAAPVRARVFVRAWRKLRARMHEAWLYTVDSPLSVNRQEQALRELSPHMRRDIGLD</sequence>
<evidence type="ECO:0008006" key="4">
    <source>
        <dbReference type="Google" id="ProtNLM"/>
    </source>
</evidence>